<dbReference type="EMBL" id="CM009297">
    <property type="protein sequence ID" value="PNT23770.2"/>
    <property type="molecule type" value="Genomic_DNA"/>
</dbReference>
<dbReference type="SUPFAM" id="SSF52540">
    <property type="entry name" value="P-loop containing nucleoside triphosphate hydrolases"/>
    <property type="match status" value="1"/>
</dbReference>
<sequence>MDMLPRRNLEEDNPVLLVPVAELLESRDKRQVTNIEQDWQISTTNQTCETCPRGCMARPQKTTLHALNRSSHSHDTCHVLSMQTPSQVSTLLNPHLPNSYLTITKKQRKQTISHTLTMPGLTIGDSVPNLEVETTHGVIKLHDYIDTWTILFSHPGDFTPVCTTELGKMAAHAPEFAKRGVKLLGLSCDDVSSHAEWVKDIEAYTPGCKVTYPIIADPKRELIKILNMVDPDEKDSSGHNVPSRALHIVGADKRIKLSFLYPASTGRNMDEVVRVLDSLERSSKNKIATPANWKPGEDVVISPSVSDEEAKKLFPQGFKTVGIPSNKGYLRFTNVDH</sequence>
<evidence type="ECO:0000313" key="2">
    <source>
        <dbReference type="Proteomes" id="UP000006729"/>
    </source>
</evidence>
<dbReference type="PANTHER" id="PTHR48040">
    <property type="entry name" value="PLEIOTROPIC DRUG RESISTANCE PROTEIN 1-LIKE ISOFORM X1"/>
    <property type="match status" value="1"/>
</dbReference>
<reference evidence="1 2" key="1">
    <citation type="journal article" date="2006" name="Science">
        <title>The genome of black cottonwood, Populus trichocarpa (Torr. &amp; Gray).</title>
        <authorList>
            <person name="Tuskan G.A."/>
            <person name="Difazio S."/>
            <person name="Jansson S."/>
            <person name="Bohlmann J."/>
            <person name="Grigoriev I."/>
            <person name="Hellsten U."/>
            <person name="Putnam N."/>
            <person name="Ralph S."/>
            <person name="Rombauts S."/>
            <person name="Salamov A."/>
            <person name="Schein J."/>
            <person name="Sterck L."/>
            <person name="Aerts A."/>
            <person name="Bhalerao R.R."/>
            <person name="Bhalerao R.P."/>
            <person name="Blaudez D."/>
            <person name="Boerjan W."/>
            <person name="Brun A."/>
            <person name="Brunner A."/>
            <person name="Busov V."/>
            <person name="Campbell M."/>
            <person name="Carlson J."/>
            <person name="Chalot M."/>
            <person name="Chapman J."/>
            <person name="Chen G.L."/>
            <person name="Cooper D."/>
            <person name="Coutinho P.M."/>
            <person name="Couturier J."/>
            <person name="Covert S."/>
            <person name="Cronk Q."/>
            <person name="Cunningham R."/>
            <person name="Davis J."/>
            <person name="Degroeve S."/>
            <person name="Dejardin A."/>
            <person name="Depamphilis C."/>
            <person name="Detter J."/>
            <person name="Dirks B."/>
            <person name="Dubchak I."/>
            <person name="Duplessis S."/>
            <person name="Ehlting J."/>
            <person name="Ellis B."/>
            <person name="Gendler K."/>
            <person name="Goodstein D."/>
            <person name="Gribskov M."/>
            <person name="Grimwood J."/>
            <person name="Groover A."/>
            <person name="Gunter L."/>
            <person name="Hamberger B."/>
            <person name="Heinze B."/>
            <person name="Helariutta Y."/>
            <person name="Henrissat B."/>
            <person name="Holligan D."/>
            <person name="Holt R."/>
            <person name="Huang W."/>
            <person name="Islam-Faridi N."/>
            <person name="Jones S."/>
            <person name="Jones-Rhoades M."/>
            <person name="Jorgensen R."/>
            <person name="Joshi C."/>
            <person name="Kangasjarvi J."/>
            <person name="Karlsson J."/>
            <person name="Kelleher C."/>
            <person name="Kirkpatrick R."/>
            <person name="Kirst M."/>
            <person name="Kohler A."/>
            <person name="Kalluri U."/>
            <person name="Larimer F."/>
            <person name="Leebens-Mack J."/>
            <person name="Leple J.C."/>
            <person name="Locascio P."/>
            <person name="Lou Y."/>
            <person name="Lucas S."/>
            <person name="Martin F."/>
            <person name="Montanini B."/>
            <person name="Napoli C."/>
            <person name="Nelson D.R."/>
            <person name="Nelson C."/>
            <person name="Nieminen K."/>
            <person name="Nilsson O."/>
            <person name="Pereda V."/>
            <person name="Peter G."/>
            <person name="Philippe R."/>
            <person name="Pilate G."/>
            <person name="Poliakov A."/>
            <person name="Razumovskaya J."/>
            <person name="Richardson P."/>
            <person name="Rinaldi C."/>
            <person name="Ritland K."/>
            <person name="Rouze P."/>
            <person name="Ryaboy D."/>
            <person name="Schmutz J."/>
            <person name="Schrader J."/>
            <person name="Segerman B."/>
            <person name="Shin H."/>
            <person name="Siddiqui A."/>
            <person name="Sterky F."/>
            <person name="Terry A."/>
            <person name="Tsai C.J."/>
            <person name="Uberbacher E."/>
            <person name="Unneberg P."/>
            <person name="Vahala J."/>
            <person name="Wall K."/>
            <person name="Wessler S."/>
            <person name="Yang G."/>
            <person name="Yin T."/>
            <person name="Douglas C."/>
            <person name="Marra M."/>
            <person name="Sandberg G."/>
            <person name="Van de Peer Y."/>
            <person name="Rokhsar D."/>
        </authorList>
    </citation>
    <scope>NUCLEOTIDE SEQUENCE [LARGE SCALE GENOMIC DNA]</scope>
    <source>
        <strain evidence="2">cv. Nisqually</strain>
    </source>
</reference>
<name>A0A2K1ZER9_POPTR</name>
<evidence type="ECO:0000313" key="1">
    <source>
        <dbReference type="EMBL" id="PNT23770.2"/>
    </source>
</evidence>
<keyword evidence="2" id="KW-1185">Reference proteome</keyword>
<comment type="caution">
    <text evidence="1">The sequence shown here is derived from an EMBL/GenBank/DDBJ whole genome shotgun (WGS) entry which is preliminary data.</text>
</comment>
<dbReference type="AlphaFoldDB" id="A0A2K1ZER9"/>
<proteinExistence type="predicted"/>
<dbReference type="InterPro" id="IPR027417">
    <property type="entry name" value="P-loop_NTPase"/>
</dbReference>
<dbReference type="Gene3D" id="3.40.50.300">
    <property type="entry name" value="P-loop containing nucleotide triphosphate hydrolases"/>
    <property type="match status" value="1"/>
</dbReference>
<evidence type="ECO:0008006" key="3">
    <source>
        <dbReference type="Google" id="ProtNLM"/>
    </source>
</evidence>
<accession>A0A2K1ZER9</accession>
<protein>
    <recommendedName>
        <fullName evidence="3">ABC transporter domain-containing protein</fullName>
    </recommendedName>
</protein>
<gene>
    <name evidence="1" type="ORF">POPTR_008G099900v4</name>
</gene>
<dbReference type="PANTHER" id="PTHR48040:SF62">
    <property type="entry name" value="ABC TRANSPORTER DOMAIN-CONTAINING PROTEIN"/>
    <property type="match status" value="1"/>
</dbReference>
<organism evidence="1 2">
    <name type="scientific">Populus trichocarpa</name>
    <name type="common">Western balsam poplar</name>
    <name type="synonym">Populus balsamifera subsp. trichocarpa</name>
    <dbReference type="NCBI Taxonomy" id="3694"/>
    <lineage>
        <taxon>Eukaryota</taxon>
        <taxon>Viridiplantae</taxon>
        <taxon>Streptophyta</taxon>
        <taxon>Embryophyta</taxon>
        <taxon>Tracheophyta</taxon>
        <taxon>Spermatophyta</taxon>
        <taxon>Magnoliopsida</taxon>
        <taxon>eudicotyledons</taxon>
        <taxon>Gunneridae</taxon>
        <taxon>Pentapetalae</taxon>
        <taxon>rosids</taxon>
        <taxon>fabids</taxon>
        <taxon>Malpighiales</taxon>
        <taxon>Salicaceae</taxon>
        <taxon>Saliceae</taxon>
        <taxon>Populus</taxon>
    </lineage>
</organism>
<dbReference type="Proteomes" id="UP000006729">
    <property type="component" value="Chromosome 8"/>
</dbReference>
<dbReference type="InParanoid" id="A0A2K1ZER9"/>